<dbReference type="EMBL" id="JBBPDW010000021">
    <property type="protein sequence ID" value="KAK7543223.1"/>
    <property type="molecule type" value="Genomic_DNA"/>
</dbReference>
<proteinExistence type="predicted"/>
<reference evidence="3 4" key="1">
    <citation type="submission" date="2024-04" db="EMBL/GenBank/DDBJ databases">
        <title>Phyllosticta paracitricarpa is synonymous to the EU quarantine fungus P. citricarpa based on phylogenomic analyses.</title>
        <authorList>
            <consortium name="Lawrence Berkeley National Laboratory"/>
            <person name="Van Ingen-Buijs V.A."/>
            <person name="Van Westerhoven A.C."/>
            <person name="Haridas S."/>
            <person name="Skiadas P."/>
            <person name="Martin F."/>
            <person name="Groenewald J.Z."/>
            <person name="Crous P.W."/>
            <person name="Seidl M.F."/>
        </authorList>
    </citation>
    <scope>NUCLEOTIDE SEQUENCE [LARGE SCALE GENOMIC DNA]</scope>
    <source>
        <strain evidence="3 4">CBS 122670</strain>
    </source>
</reference>
<evidence type="ECO:0000313" key="3">
    <source>
        <dbReference type="EMBL" id="KAK7543223.1"/>
    </source>
</evidence>
<sequence>MAKKPLQRRRNRNAVAMMAQTIAMHLINIFPPPLLLMKFVLDAAIANSVFVLLVPAMAVVVLVDTQESTRVVPTEREQEQQKTCMWTARRHRHNSSFLAPRNSRWRSAIISLSIDPAVIRECSDGVSKRSTRAVIEIPSVCAGKTCLAACLAGLVCLALSLSPSAHPIKNASVCSKREGQKMRRDQVKTEVRARSQAKGTNQTARKDEQGENGREGKKSSREYFGSLLSVIPM</sequence>
<evidence type="ECO:0008006" key="5">
    <source>
        <dbReference type="Google" id="ProtNLM"/>
    </source>
</evidence>
<protein>
    <recommendedName>
        <fullName evidence="5">Transmembrane protein</fullName>
    </recommendedName>
</protein>
<feature type="transmembrane region" description="Helical" evidence="2">
    <location>
        <begin position="43"/>
        <end position="63"/>
    </location>
</feature>
<feature type="region of interest" description="Disordered" evidence="1">
    <location>
        <begin position="175"/>
        <end position="221"/>
    </location>
</feature>
<gene>
    <name evidence="3" type="ORF">IWX46DRAFT_157012</name>
</gene>
<keyword evidence="2" id="KW-0472">Membrane</keyword>
<evidence type="ECO:0000313" key="4">
    <source>
        <dbReference type="Proteomes" id="UP001365128"/>
    </source>
</evidence>
<evidence type="ECO:0000256" key="1">
    <source>
        <dbReference type="SAM" id="MobiDB-lite"/>
    </source>
</evidence>
<keyword evidence="4" id="KW-1185">Reference proteome</keyword>
<accession>A0ABR1M6F3</accession>
<name>A0ABR1M6F3_9PEZI</name>
<feature type="compositionally biased region" description="Basic and acidic residues" evidence="1">
    <location>
        <begin position="175"/>
        <end position="193"/>
    </location>
</feature>
<keyword evidence="2" id="KW-0812">Transmembrane</keyword>
<evidence type="ECO:0000256" key="2">
    <source>
        <dbReference type="SAM" id="Phobius"/>
    </source>
</evidence>
<keyword evidence="2" id="KW-1133">Transmembrane helix</keyword>
<feature type="compositionally biased region" description="Basic and acidic residues" evidence="1">
    <location>
        <begin position="204"/>
        <end position="221"/>
    </location>
</feature>
<comment type="caution">
    <text evidence="3">The sequence shown here is derived from an EMBL/GenBank/DDBJ whole genome shotgun (WGS) entry which is preliminary data.</text>
</comment>
<organism evidence="3 4">
    <name type="scientific">Phyllosticta citricarpa</name>
    <dbReference type="NCBI Taxonomy" id="55181"/>
    <lineage>
        <taxon>Eukaryota</taxon>
        <taxon>Fungi</taxon>
        <taxon>Dikarya</taxon>
        <taxon>Ascomycota</taxon>
        <taxon>Pezizomycotina</taxon>
        <taxon>Dothideomycetes</taxon>
        <taxon>Dothideomycetes incertae sedis</taxon>
        <taxon>Botryosphaeriales</taxon>
        <taxon>Phyllostictaceae</taxon>
        <taxon>Phyllosticta</taxon>
    </lineage>
</organism>
<feature type="transmembrane region" description="Helical" evidence="2">
    <location>
        <begin position="12"/>
        <end position="31"/>
    </location>
</feature>
<dbReference type="Proteomes" id="UP001365128">
    <property type="component" value="Unassembled WGS sequence"/>
</dbReference>